<organism evidence="1">
    <name type="scientific">Rhizophora mucronata</name>
    <name type="common">Asiatic mangrove</name>
    <dbReference type="NCBI Taxonomy" id="61149"/>
    <lineage>
        <taxon>Eukaryota</taxon>
        <taxon>Viridiplantae</taxon>
        <taxon>Streptophyta</taxon>
        <taxon>Embryophyta</taxon>
        <taxon>Tracheophyta</taxon>
        <taxon>Spermatophyta</taxon>
        <taxon>Magnoliopsida</taxon>
        <taxon>eudicotyledons</taxon>
        <taxon>Gunneridae</taxon>
        <taxon>Pentapetalae</taxon>
        <taxon>rosids</taxon>
        <taxon>fabids</taxon>
        <taxon>Malpighiales</taxon>
        <taxon>Rhizophoraceae</taxon>
        <taxon>Rhizophora</taxon>
    </lineage>
</organism>
<name>A0A2P2PZ58_RHIMU</name>
<evidence type="ECO:0000313" key="1">
    <source>
        <dbReference type="EMBL" id="MBX59959.1"/>
    </source>
</evidence>
<sequence length="34" mass="3574">MRQGTAGGAALRCRAFYTIPPSQPLTRSASSACF</sequence>
<dbReference type="AlphaFoldDB" id="A0A2P2PZ58"/>
<reference evidence="1" key="1">
    <citation type="submission" date="2018-02" db="EMBL/GenBank/DDBJ databases">
        <title>Rhizophora mucronata_Transcriptome.</title>
        <authorList>
            <person name="Meera S.P."/>
            <person name="Sreeshan A."/>
            <person name="Augustine A."/>
        </authorList>
    </citation>
    <scope>NUCLEOTIDE SEQUENCE</scope>
    <source>
        <tissue evidence="1">Leaf</tissue>
    </source>
</reference>
<proteinExistence type="predicted"/>
<dbReference type="EMBL" id="GGEC01079475">
    <property type="protein sequence ID" value="MBX59959.1"/>
    <property type="molecule type" value="Transcribed_RNA"/>
</dbReference>
<accession>A0A2P2PZ58</accession>
<protein>
    <submittedName>
        <fullName evidence="1">Uncharacterized protein</fullName>
    </submittedName>
</protein>